<dbReference type="STRING" id="565045.NOR51B_1901"/>
<organism evidence="2 3">
    <name type="scientific">Luminiphilus syltensis NOR5-1B</name>
    <dbReference type="NCBI Taxonomy" id="565045"/>
    <lineage>
        <taxon>Bacteria</taxon>
        <taxon>Pseudomonadati</taxon>
        <taxon>Pseudomonadota</taxon>
        <taxon>Gammaproteobacteria</taxon>
        <taxon>Cellvibrionales</taxon>
        <taxon>Halieaceae</taxon>
        <taxon>Luminiphilus</taxon>
    </lineage>
</organism>
<reference evidence="3" key="1">
    <citation type="journal article" date="2013" name="BMC Microbiol.">
        <title>Taxonomy and evolution of bacteriochlorophyll a-containing members of the OM60/NOR5 clade of marine gammaproteobacteria: description of Luminiphilus syltensis gen. nov., sp. nov., reclassification of Haliea rubra as Pseudohaliea rubra gen. nov., comb. nov., and emendation of Chromatocurvus halotolerans.</title>
        <authorList>
            <person name="Spring S."/>
            <person name="Riedel T."/>
            <person name="Sproer C."/>
            <person name="Yan S."/>
            <person name="Harder J."/>
            <person name="Fuchs B.M."/>
        </authorList>
    </citation>
    <scope>NUCLEOTIDE SEQUENCE [LARGE SCALE GENOMIC DNA]</scope>
    <source>
        <strain evidence="3">NOR51-B</strain>
    </source>
</reference>
<dbReference type="HOGENOM" id="CLU_122430_0_0_6"/>
<gene>
    <name evidence="2" type="ORF">NOR51B_1901</name>
</gene>
<keyword evidence="3" id="KW-1185">Reference proteome</keyword>
<dbReference type="EMBL" id="DS999411">
    <property type="protein sequence ID" value="EED35953.1"/>
    <property type="molecule type" value="Genomic_DNA"/>
</dbReference>
<feature type="transmembrane region" description="Helical" evidence="1">
    <location>
        <begin position="18"/>
        <end position="40"/>
    </location>
</feature>
<keyword evidence="1" id="KW-0812">Transmembrane</keyword>
<sequence length="148" mass="16345">MGTLVVATQYSRILNAFWFFRLSLAVELVTAAGVIGVLAFSLTPALALFVYMGYQITFAFGSYLVRCETLLIPEQARLTQLDVAKQAGYLVGLGCAWGGYLAMEHYFSIADKLAQVRLMHYPLLLVEITTVLLLILAFSRSGSAIRNR</sequence>
<evidence type="ECO:0000313" key="3">
    <source>
        <dbReference type="Proteomes" id="UP000004699"/>
    </source>
</evidence>
<accession>B8KXI3</accession>
<feature type="transmembrane region" description="Helical" evidence="1">
    <location>
        <begin position="119"/>
        <end position="138"/>
    </location>
</feature>
<evidence type="ECO:0000313" key="2">
    <source>
        <dbReference type="EMBL" id="EED35953.1"/>
    </source>
</evidence>
<dbReference type="RefSeq" id="WP_009020698.1">
    <property type="nucleotide sequence ID" value="NZ_DS999411.1"/>
</dbReference>
<feature type="transmembrane region" description="Helical" evidence="1">
    <location>
        <begin position="87"/>
        <end position="107"/>
    </location>
</feature>
<keyword evidence="1" id="KW-0472">Membrane</keyword>
<proteinExistence type="predicted"/>
<dbReference type="Proteomes" id="UP000004699">
    <property type="component" value="Unassembled WGS sequence"/>
</dbReference>
<protein>
    <submittedName>
        <fullName evidence="2">Uncharacterized protein</fullName>
    </submittedName>
</protein>
<keyword evidence="1" id="KW-1133">Transmembrane helix</keyword>
<feature type="transmembrane region" description="Helical" evidence="1">
    <location>
        <begin position="46"/>
        <end position="66"/>
    </location>
</feature>
<evidence type="ECO:0000256" key="1">
    <source>
        <dbReference type="SAM" id="Phobius"/>
    </source>
</evidence>
<name>B8KXI3_9GAMM</name>
<dbReference type="AlphaFoldDB" id="B8KXI3"/>